<dbReference type="GO" id="GO:0005886">
    <property type="term" value="C:plasma membrane"/>
    <property type="evidence" value="ECO:0007669"/>
    <property type="project" value="TreeGrafter"/>
</dbReference>
<dbReference type="Gene3D" id="1.25.40.10">
    <property type="entry name" value="Tetratricopeptide repeat domain"/>
    <property type="match status" value="1"/>
</dbReference>
<dbReference type="GO" id="GO:0043709">
    <property type="term" value="P:cell adhesion involved in single-species biofilm formation"/>
    <property type="evidence" value="ECO:0007669"/>
    <property type="project" value="TreeGrafter"/>
</dbReference>
<evidence type="ECO:0000259" key="1">
    <source>
        <dbReference type="PROSITE" id="PS50887"/>
    </source>
</evidence>
<accession>A0A1G4XHV5</accession>
<protein>
    <submittedName>
        <fullName evidence="2">Diguanylate cyclase (GGDEF) domain-containing protein</fullName>
    </submittedName>
</protein>
<evidence type="ECO:0000313" key="2">
    <source>
        <dbReference type="EMBL" id="SCX40298.1"/>
    </source>
</evidence>
<dbReference type="Proteomes" id="UP000198981">
    <property type="component" value="Unassembled WGS sequence"/>
</dbReference>
<dbReference type="RefSeq" id="WP_092800016.1">
    <property type="nucleotide sequence ID" value="NZ_FMUH01000001.1"/>
</dbReference>
<dbReference type="GO" id="GO:0052621">
    <property type="term" value="F:diguanylate cyclase activity"/>
    <property type="evidence" value="ECO:0007669"/>
    <property type="project" value="TreeGrafter"/>
</dbReference>
<dbReference type="EMBL" id="FMUH01000001">
    <property type="protein sequence ID" value="SCX40298.1"/>
    <property type="molecule type" value="Genomic_DNA"/>
</dbReference>
<organism evidence="2 3">
    <name type="scientific">Klenkia marina</name>
    <dbReference type="NCBI Taxonomy" id="1960309"/>
    <lineage>
        <taxon>Bacteria</taxon>
        <taxon>Bacillati</taxon>
        <taxon>Actinomycetota</taxon>
        <taxon>Actinomycetes</taxon>
        <taxon>Geodermatophilales</taxon>
        <taxon>Geodermatophilaceae</taxon>
        <taxon>Klenkia</taxon>
    </lineage>
</organism>
<dbReference type="Pfam" id="PF00990">
    <property type="entry name" value="GGDEF"/>
    <property type="match status" value="1"/>
</dbReference>
<dbReference type="STRING" id="1960309.SAMN03159343_0931"/>
<dbReference type="InterPro" id="IPR043128">
    <property type="entry name" value="Rev_trsase/Diguanyl_cyclase"/>
</dbReference>
<dbReference type="InterPro" id="IPR050469">
    <property type="entry name" value="Diguanylate_Cyclase"/>
</dbReference>
<dbReference type="SMART" id="SM00267">
    <property type="entry name" value="GGDEF"/>
    <property type="match status" value="1"/>
</dbReference>
<dbReference type="PANTHER" id="PTHR45138:SF9">
    <property type="entry name" value="DIGUANYLATE CYCLASE DGCM-RELATED"/>
    <property type="match status" value="1"/>
</dbReference>
<dbReference type="SUPFAM" id="SSF55073">
    <property type="entry name" value="Nucleotide cyclase"/>
    <property type="match status" value="1"/>
</dbReference>
<dbReference type="NCBIfam" id="TIGR00254">
    <property type="entry name" value="GGDEF"/>
    <property type="match status" value="1"/>
</dbReference>
<keyword evidence="3" id="KW-1185">Reference proteome</keyword>
<dbReference type="InterPro" id="IPR029787">
    <property type="entry name" value="Nucleotide_cyclase"/>
</dbReference>
<dbReference type="PANTHER" id="PTHR45138">
    <property type="entry name" value="REGULATORY COMPONENTS OF SENSORY TRANSDUCTION SYSTEM"/>
    <property type="match status" value="1"/>
</dbReference>
<reference evidence="3" key="1">
    <citation type="submission" date="2016-10" db="EMBL/GenBank/DDBJ databases">
        <authorList>
            <person name="Varghese N."/>
            <person name="Submissions S."/>
        </authorList>
    </citation>
    <scope>NUCLEOTIDE SEQUENCE [LARGE SCALE GENOMIC DNA]</scope>
    <source>
        <strain evidence="3">DSM 45722</strain>
    </source>
</reference>
<dbReference type="GO" id="GO:1902201">
    <property type="term" value="P:negative regulation of bacterial-type flagellum-dependent cell motility"/>
    <property type="evidence" value="ECO:0007669"/>
    <property type="project" value="TreeGrafter"/>
</dbReference>
<dbReference type="Gene3D" id="3.30.70.270">
    <property type="match status" value="1"/>
</dbReference>
<gene>
    <name evidence="2" type="ORF">SAMN03159343_0931</name>
</gene>
<feature type="domain" description="GGDEF" evidence="1">
    <location>
        <begin position="383"/>
        <end position="524"/>
    </location>
</feature>
<sequence length="533" mass="57265">MTGLGLLDADLSELEQWAAVARYGVGALPAQLARAEVLLDRATRSGSALRVQRARLVRAQLGRRAGGVVECAQVGEEVRRWAEEHGHRLLLARTHFVLAGALSEIGDRSLALEHAVRAVDGLPDDAPAAVLADHRSRLADTLAQLQDPATEDAYAAALDLALQLDDRHRVMRVFNNRAYTRFELGDLEGARDDVRALQEEARLDGTGLDVSERDTVACVLLGLGQAEDAAAVVAAGLDPATLEAATAGDGGAELLLTAAEVDLVRGKLGPAQQHLADARQRCDARGLTWLRLRVDELQARLHAARGEWQQAYEGQRAYTAALLRQQSVDREVRAQTLHALHDTAEARRETRQYRELSLRDPLTGLFNRRHVDEVLPVLLRGPSAVHVALVDLDHFKRVNDTLSHAVGDEVLRRAAQLLRDAVPTGGPETGGFAARMGGEEFLLVLVGLTAADVVDRVEALRVDLAGAPWAPLTGDLPVTASFGVAHARPGQPAPEDLSTLLSRADGALYEAKHAGRDRVRVAVAVAVSPRASG</sequence>
<dbReference type="InterPro" id="IPR011990">
    <property type="entry name" value="TPR-like_helical_dom_sf"/>
</dbReference>
<proteinExistence type="predicted"/>
<dbReference type="PROSITE" id="PS50887">
    <property type="entry name" value="GGDEF"/>
    <property type="match status" value="1"/>
</dbReference>
<dbReference type="InterPro" id="IPR000160">
    <property type="entry name" value="GGDEF_dom"/>
</dbReference>
<evidence type="ECO:0000313" key="3">
    <source>
        <dbReference type="Proteomes" id="UP000198981"/>
    </source>
</evidence>
<dbReference type="OrthoDB" id="23692at2"/>
<dbReference type="CDD" id="cd01949">
    <property type="entry name" value="GGDEF"/>
    <property type="match status" value="1"/>
</dbReference>
<dbReference type="SUPFAM" id="SSF48452">
    <property type="entry name" value="TPR-like"/>
    <property type="match status" value="1"/>
</dbReference>
<dbReference type="AlphaFoldDB" id="A0A1G4XHV5"/>
<name>A0A1G4XHV5_9ACTN</name>